<sequence>MTTKKTPAWLTLAADRVTVTLSRPTELNGVQTDKISLRSPTVRDIRAAGATGGDDDEQRELNLFASLAEVGAKDLEGMALKDYTRLQTAYFRLVQDDDV</sequence>
<dbReference type="InterPro" id="IPR019289">
    <property type="entry name" value="Phage_tail_E/E"/>
</dbReference>
<organism evidence="1 2">
    <name type="scientific">Pseudomonas asiatica</name>
    <dbReference type="NCBI Taxonomy" id="2219225"/>
    <lineage>
        <taxon>Bacteria</taxon>
        <taxon>Pseudomonadati</taxon>
        <taxon>Pseudomonadota</taxon>
        <taxon>Gammaproteobacteria</taxon>
        <taxon>Pseudomonadales</taxon>
        <taxon>Pseudomonadaceae</taxon>
        <taxon>Pseudomonas</taxon>
    </lineage>
</organism>
<gene>
    <name evidence="1" type="ORF">SOW75_22470</name>
</gene>
<dbReference type="RefSeq" id="WP_322491951.1">
    <property type="nucleotide sequence ID" value="NZ_JAXUBM010000032.1"/>
</dbReference>
<dbReference type="EMBL" id="JAXUBM010000032">
    <property type="protein sequence ID" value="MDZ5740953.1"/>
    <property type="molecule type" value="Genomic_DNA"/>
</dbReference>
<reference evidence="1 2" key="1">
    <citation type="submission" date="2023-11" db="EMBL/GenBank/DDBJ databases">
        <title>Draft genomes analysis of Pseudomonas asiatica isolated from milk, feces and farm soil of cows suffering from clinical mastitis.</title>
        <authorList>
            <person name="Rahman T."/>
            <person name="Das Z.C."/>
            <person name="Hoque M.N."/>
        </authorList>
    </citation>
    <scope>NUCLEOTIDE SEQUENCE [LARGE SCALE GENOMIC DNA]</scope>
    <source>
        <strain evidence="1 2">2F2</strain>
    </source>
</reference>
<comment type="caution">
    <text evidence="1">The sequence shown here is derived from an EMBL/GenBank/DDBJ whole genome shotgun (WGS) entry which is preliminary data.</text>
</comment>
<dbReference type="Proteomes" id="UP001292116">
    <property type="component" value="Unassembled WGS sequence"/>
</dbReference>
<evidence type="ECO:0000313" key="1">
    <source>
        <dbReference type="EMBL" id="MDZ5740953.1"/>
    </source>
</evidence>
<accession>A0ABU5L4Z7</accession>
<dbReference type="Pfam" id="PF10109">
    <property type="entry name" value="Phage_TAC_7"/>
    <property type="match status" value="1"/>
</dbReference>
<proteinExistence type="predicted"/>
<name>A0ABU5L4Z7_9PSED</name>
<keyword evidence="2" id="KW-1185">Reference proteome</keyword>
<evidence type="ECO:0000313" key="2">
    <source>
        <dbReference type="Proteomes" id="UP001292116"/>
    </source>
</evidence>
<protein>
    <submittedName>
        <fullName evidence="1">Phage tail assembly protein</fullName>
    </submittedName>
</protein>